<evidence type="ECO:0000259" key="1">
    <source>
        <dbReference type="Pfam" id="PF00174"/>
    </source>
</evidence>
<protein>
    <recommendedName>
        <fullName evidence="1">Oxidoreductase molybdopterin-binding domain-containing protein</fullName>
    </recommendedName>
</protein>
<gene>
    <name evidence="2" type="ORF">MNBD_NITROSPINAE03-113</name>
</gene>
<feature type="domain" description="Oxidoreductase molybdopterin-binding" evidence="1">
    <location>
        <begin position="34"/>
        <end position="180"/>
    </location>
</feature>
<organism evidence="2">
    <name type="scientific">hydrothermal vent metagenome</name>
    <dbReference type="NCBI Taxonomy" id="652676"/>
    <lineage>
        <taxon>unclassified sequences</taxon>
        <taxon>metagenomes</taxon>
        <taxon>ecological metagenomes</taxon>
    </lineage>
</organism>
<dbReference type="PANTHER" id="PTHR43032:SF4">
    <property type="entry name" value="OXIDOREDUCTASE MOLYBDOPTERIN-BINDING DOMAIN-CONTAINING PROTEIN"/>
    <property type="match status" value="1"/>
</dbReference>
<dbReference type="CDD" id="cd02109">
    <property type="entry name" value="arch_bact_SO_family_Moco"/>
    <property type="match status" value="1"/>
</dbReference>
<evidence type="ECO:0000313" key="2">
    <source>
        <dbReference type="EMBL" id="VAX18225.1"/>
    </source>
</evidence>
<accession>A0A3B1CHI5</accession>
<sequence length="204" mass="23755">MIGITKRRIHTMTDKPRLPAGQTLTEDFPVLHCGDIPDFDANSWDFRIFGLVKREVALSYEEFLKLPHDRITADFHCVTTWSRFDNIWEGVKSRTVVDLAVLKPEAKFVLIHCEQGYTTNLSLAEFLDDDVIFARKWNGAGLTKEHGFPLRLVVPKLYAWKSAKWVRGIEFLGSDQRGFWERNGYHNHGDPWKEERYSSQEQVE</sequence>
<dbReference type="AlphaFoldDB" id="A0A3B1CHI5"/>
<dbReference type="EMBL" id="UOGB01000103">
    <property type="protein sequence ID" value="VAX18225.1"/>
    <property type="molecule type" value="Genomic_DNA"/>
</dbReference>
<dbReference type="InterPro" id="IPR036374">
    <property type="entry name" value="OxRdtase_Mopterin-bd_sf"/>
</dbReference>
<dbReference type="Pfam" id="PF00174">
    <property type="entry name" value="Oxidored_molyb"/>
    <property type="match status" value="1"/>
</dbReference>
<dbReference type="SUPFAM" id="SSF56524">
    <property type="entry name" value="Oxidoreductase molybdopterin-binding domain"/>
    <property type="match status" value="1"/>
</dbReference>
<proteinExistence type="predicted"/>
<name>A0A3B1CHI5_9ZZZZ</name>
<reference evidence="2" key="1">
    <citation type="submission" date="2018-06" db="EMBL/GenBank/DDBJ databases">
        <authorList>
            <person name="Zhirakovskaya E."/>
        </authorList>
    </citation>
    <scope>NUCLEOTIDE SEQUENCE</scope>
</reference>
<dbReference type="Gene3D" id="3.90.420.10">
    <property type="entry name" value="Oxidoreductase, molybdopterin-binding domain"/>
    <property type="match status" value="1"/>
</dbReference>
<dbReference type="PANTHER" id="PTHR43032">
    <property type="entry name" value="PROTEIN-METHIONINE-SULFOXIDE REDUCTASE"/>
    <property type="match status" value="1"/>
</dbReference>
<dbReference type="InterPro" id="IPR000572">
    <property type="entry name" value="OxRdtase_Mopterin-bd_dom"/>
</dbReference>